<keyword evidence="3 6" id="KW-0812">Transmembrane</keyword>
<comment type="subcellular location">
    <subcellularLocation>
        <location evidence="1">Cell membrane</location>
        <topology evidence="1">Multi-pass membrane protein</topology>
    </subcellularLocation>
</comment>
<name>J3EUK7_9EURY</name>
<evidence type="ECO:0000256" key="6">
    <source>
        <dbReference type="SAM" id="Phobius"/>
    </source>
</evidence>
<feature type="transmembrane region" description="Helical" evidence="6">
    <location>
        <begin position="404"/>
        <end position="422"/>
    </location>
</feature>
<dbReference type="PANTHER" id="PTHR30250">
    <property type="entry name" value="PST FAMILY PREDICTED COLANIC ACID TRANSPORTER"/>
    <property type="match status" value="1"/>
</dbReference>
<dbReference type="OrthoDB" id="19148at2157"/>
<evidence type="ECO:0000313" key="8">
    <source>
        <dbReference type="Proteomes" id="UP000007813"/>
    </source>
</evidence>
<dbReference type="Proteomes" id="UP000007813">
    <property type="component" value="Unassembled WGS sequence"/>
</dbReference>
<comment type="caution">
    <text evidence="7">The sequence shown here is derived from an EMBL/GenBank/DDBJ whole genome shotgun (WGS) entry which is preliminary data.</text>
</comment>
<dbReference type="EMBL" id="ALJD01000009">
    <property type="protein sequence ID" value="EJN58092.1"/>
    <property type="molecule type" value="Genomic_DNA"/>
</dbReference>
<evidence type="ECO:0000313" key="7">
    <source>
        <dbReference type="EMBL" id="EJN58092.1"/>
    </source>
</evidence>
<dbReference type="eggNOG" id="arCOG02209">
    <property type="taxonomic scope" value="Archaea"/>
</dbReference>
<proteinExistence type="predicted"/>
<dbReference type="InterPro" id="IPR050833">
    <property type="entry name" value="Poly_Biosynth_Transport"/>
</dbReference>
<feature type="transmembrane region" description="Helical" evidence="6">
    <location>
        <begin position="240"/>
        <end position="261"/>
    </location>
</feature>
<evidence type="ECO:0000256" key="5">
    <source>
        <dbReference type="ARBA" id="ARBA00023136"/>
    </source>
</evidence>
<dbReference type="RefSeq" id="WP_009376921.1">
    <property type="nucleotide sequence ID" value="NZ_ALJD01000009.1"/>
</dbReference>
<evidence type="ECO:0000256" key="4">
    <source>
        <dbReference type="ARBA" id="ARBA00022989"/>
    </source>
</evidence>
<gene>
    <name evidence="7" type="ORF">HSB1_35090</name>
</gene>
<keyword evidence="5 6" id="KW-0472">Membrane</keyword>
<organism evidence="7 8">
    <name type="scientific">Halogranum salarium B-1</name>
    <dbReference type="NCBI Taxonomy" id="1210908"/>
    <lineage>
        <taxon>Archaea</taxon>
        <taxon>Methanobacteriati</taxon>
        <taxon>Methanobacteriota</taxon>
        <taxon>Stenosarchaea group</taxon>
        <taxon>Halobacteria</taxon>
        <taxon>Halobacteriales</taxon>
        <taxon>Haloferacaceae</taxon>
    </lineage>
</organism>
<feature type="transmembrane region" description="Helical" evidence="6">
    <location>
        <begin position="141"/>
        <end position="163"/>
    </location>
</feature>
<feature type="transmembrane region" description="Helical" evidence="6">
    <location>
        <begin position="63"/>
        <end position="81"/>
    </location>
</feature>
<feature type="transmembrane region" description="Helical" evidence="6">
    <location>
        <begin position="114"/>
        <end position="135"/>
    </location>
</feature>
<accession>J3EUK7</accession>
<keyword evidence="4 6" id="KW-1133">Transmembrane helix</keyword>
<feature type="transmembrane region" description="Helical" evidence="6">
    <location>
        <begin position="338"/>
        <end position="356"/>
    </location>
</feature>
<feature type="transmembrane region" description="Helical" evidence="6">
    <location>
        <begin position="273"/>
        <end position="296"/>
    </location>
</feature>
<dbReference type="Pfam" id="PF13440">
    <property type="entry name" value="Polysacc_synt_3"/>
    <property type="match status" value="1"/>
</dbReference>
<feature type="transmembrane region" description="Helical" evidence="6">
    <location>
        <begin position="376"/>
        <end position="397"/>
    </location>
</feature>
<feature type="transmembrane region" description="Helical" evidence="6">
    <location>
        <begin position="428"/>
        <end position="446"/>
    </location>
</feature>
<dbReference type="GO" id="GO:0005886">
    <property type="term" value="C:plasma membrane"/>
    <property type="evidence" value="ECO:0007669"/>
    <property type="project" value="UniProtKB-SubCell"/>
</dbReference>
<evidence type="ECO:0000256" key="2">
    <source>
        <dbReference type="ARBA" id="ARBA00022475"/>
    </source>
</evidence>
<feature type="transmembrane region" description="Helical" evidence="6">
    <location>
        <begin position="201"/>
        <end position="219"/>
    </location>
</feature>
<evidence type="ECO:0000256" key="1">
    <source>
        <dbReference type="ARBA" id="ARBA00004651"/>
    </source>
</evidence>
<dbReference type="AlphaFoldDB" id="J3EUK7"/>
<feature type="transmembrane region" description="Helical" evidence="6">
    <location>
        <begin position="175"/>
        <end position="195"/>
    </location>
</feature>
<sequence length="450" mass="47448">MSSDTDRLSVRQFATDPMTVVRRHVVGDDLLHHGSVMALATAASGALNYAYQVFMGRALGPEQYGVFGALFALFYLVNVLGRGIRFSATRFTAELADDGPALATFTRRFLWQSMLFSCGVFLVLVALTPVLSGFLDVPSALFVVAVAGAAPFGLALTANFGTLQGLQWFVPLGSYKVLLAGVKLALGVGLVVLGYGVYGAFGALVLSSVVVFGATTLHLRGRLSTTGDAPAFDYRRAYRYTVPAILTGFCLTVPTTVDVILAKHFFSARLAGLYVAASVLGKILVFLPMGISTALFPKVSTGETGDAGDIDEADAVGDTDAESSDAAPKAATGLLTRALVYTAGIAGVGAAVYWLAPTFVLTTFYGAAYADAASLLQWYGAAILAFALASVVLNFELARDNNRFVYGFTALSLVEIALMWAFHSSPLQFVQVLLLGNVALFVLGIIEVNS</sequence>
<keyword evidence="2" id="KW-1003">Cell membrane</keyword>
<reference evidence="7 8" key="1">
    <citation type="journal article" date="2012" name="J. Bacteriol.">
        <title>Draft Genome Sequence of the Extremely Halophilic Archaeon Halogranum salarium B-1T.</title>
        <authorList>
            <person name="Kim K.K."/>
            <person name="Lee K.C."/>
            <person name="Lee J.S."/>
        </authorList>
    </citation>
    <scope>NUCLEOTIDE SEQUENCE [LARGE SCALE GENOMIC DNA]</scope>
    <source>
        <strain evidence="7 8">B-1</strain>
    </source>
</reference>
<evidence type="ECO:0008006" key="9">
    <source>
        <dbReference type="Google" id="ProtNLM"/>
    </source>
</evidence>
<evidence type="ECO:0000256" key="3">
    <source>
        <dbReference type="ARBA" id="ARBA00022692"/>
    </source>
</evidence>
<dbReference type="PANTHER" id="PTHR30250:SF28">
    <property type="entry name" value="POLYSACCHARIDE BIOSYNTHESIS PROTEIN"/>
    <property type="match status" value="1"/>
</dbReference>
<protein>
    <recommendedName>
        <fullName evidence="9">Polysaccharide biosynthesis protein</fullName>
    </recommendedName>
</protein>